<dbReference type="EMBL" id="ARQD01000002">
    <property type="protein sequence ID" value="KIX85229.1"/>
    <property type="molecule type" value="Genomic_DNA"/>
</dbReference>
<evidence type="ECO:0000313" key="1">
    <source>
        <dbReference type="EMBL" id="KIX85229.1"/>
    </source>
</evidence>
<accession>A0A0D2GPF1</accession>
<dbReference type="Proteomes" id="UP000032214">
    <property type="component" value="Unassembled WGS sequence"/>
</dbReference>
<reference evidence="1 2" key="1">
    <citation type="journal article" date="2013" name="Proc. Natl. Acad. Sci. U.S.A.">
        <title>Candidate phylum TM6 genome recovered from a hospital sink biofilm provides genomic insights into this uncultivated phylum.</title>
        <authorList>
            <person name="McLean J.S."/>
            <person name="Lombardo M.J."/>
            <person name="Badger J.H."/>
            <person name="Edlund A."/>
            <person name="Novotny M."/>
            <person name="Yee-Greenbaum J."/>
            <person name="Vyahhi N."/>
            <person name="Hall A.P."/>
            <person name="Yang Y."/>
            <person name="Dupont C.L."/>
            <person name="Ziegler M.G."/>
            <person name="Chitsaz H."/>
            <person name="Allen A.E."/>
            <person name="Yooseph S."/>
            <person name="Tesler G."/>
            <person name="Pevzner P.A."/>
            <person name="Friedman R.M."/>
            <person name="Nealson K.H."/>
            <person name="Venter J.C."/>
            <person name="Lasken R.S."/>
        </authorList>
    </citation>
    <scope>NUCLEOTIDE SEQUENCE [LARGE SCALE GENOMIC DNA]</scope>
    <source>
        <strain evidence="1 2">TM6SC1</strain>
    </source>
</reference>
<dbReference type="InterPro" id="IPR010298">
    <property type="entry name" value="YacP-like"/>
</dbReference>
<evidence type="ECO:0000313" key="2">
    <source>
        <dbReference type="Proteomes" id="UP000032214"/>
    </source>
</evidence>
<dbReference type="AlphaFoldDB" id="A0A0D2GPF1"/>
<comment type="caution">
    <text evidence="1">The sequence shown here is derived from an EMBL/GenBank/DDBJ whole genome shotgun (WGS) entry which is preliminary data.</text>
</comment>
<dbReference type="Pfam" id="PF05991">
    <property type="entry name" value="NYN_YacP"/>
    <property type="match status" value="1"/>
</dbReference>
<sequence length="190" mass="21637">MIIVIDGYNILKYNAGQLYVSEEQRRHFVRRCARYGHFKNNSIVIVFDGGDSQWQSSYKDHDALVIYAGHGKSADDAIKRYMSKQRADNLLLVSSDNELAYWASERRIASMGAPDFLQILSTYNIKQADHSTSTSIIKISQDSSPELDALMQEAALMNVSKPEDNPTIRDKNADKLSKSERQLYKKLKKL</sequence>
<protein>
    <recommendedName>
        <fullName evidence="3">RNA-binding protein</fullName>
    </recommendedName>
</protein>
<organism evidence="1 2">
    <name type="scientific">candidate division TM6 bacterium JCVI TM6SC1</name>
    <dbReference type="NCBI Taxonomy" id="1306947"/>
    <lineage>
        <taxon>Bacteria</taxon>
        <taxon>Candidatus Babelota</taxon>
        <taxon>Vermiphilus</taxon>
    </lineage>
</organism>
<dbReference type="STRING" id="1306947.J120_02790"/>
<dbReference type="eggNOG" id="COG3688">
    <property type="taxonomic scope" value="Bacteria"/>
</dbReference>
<name>A0A0D2GPF1_9BACT</name>
<gene>
    <name evidence="1" type="ORF">J120_02790</name>
</gene>
<evidence type="ECO:0008006" key="3">
    <source>
        <dbReference type="Google" id="ProtNLM"/>
    </source>
</evidence>
<keyword evidence="2" id="KW-1185">Reference proteome</keyword>
<proteinExistence type="predicted"/>